<evidence type="ECO:0000259" key="9">
    <source>
        <dbReference type="Pfam" id="PF02852"/>
    </source>
</evidence>
<evidence type="ECO:0000256" key="6">
    <source>
        <dbReference type="ARBA" id="ARBA00023027"/>
    </source>
</evidence>
<accession>H5SEL9</accession>
<evidence type="ECO:0000256" key="8">
    <source>
        <dbReference type="ARBA" id="ARBA00023284"/>
    </source>
</evidence>
<dbReference type="InterPro" id="IPR016156">
    <property type="entry name" value="FAD/NAD-linked_Rdtase_dimer_sf"/>
</dbReference>
<keyword evidence="4" id="KW-0274">FAD</keyword>
<evidence type="ECO:0000256" key="7">
    <source>
        <dbReference type="ARBA" id="ARBA00023157"/>
    </source>
</evidence>
<dbReference type="InterPro" id="IPR004099">
    <property type="entry name" value="Pyr_nucl-diS_OxRdtase_dimer"/>
</dbReference>
<organism evidence="11">
    <name type="scientific">uncultured prokaryote</name>
    <dbReference type="NCBI Taxonomy" id="198431"/>
    <lineage>
        <taxon>unclassified sequences</taxon>
        <taxon>environmental samples</taxon>
    </lineage>
</organism>
<dbReference type="AlphaFoldDB" id="H5SEL9"/>
<evidence type="ECO:0000256" key="1">
    <source>
        <dbReference type="ARBA" id="ARBA00001974"/>
    </source>
</evidence>
<comment type="similarity">
    <text evidence="2">Belongs to the class-I pyridine nucleotide-disulfide oxidoreductase family.</text>
</comment>
<feature type="domain" description="Pyridine nucleotide-disulphide oxidoreductase dimerisation" evidence="9">
    <location>
        <begin position="350"/>
        <end position="469"/>
    </location>
</feature>
<evidence type="ECO:0000256" key="5">
    <source>
        <dbReference type="ARBA" id="ARBA00023002"/>
    </source>
</evidence>
<keyword evidence="7" id="KW-1015">Disulfide bond</keyword>
<dbReference type="InterPro" id="IPR023753">
    <property type="entry name" value="FAD/NAD-binding_dom"/>
</dbReference>
<dbReference type="PANTHER" id="PTHR22912:SF217">
    <property type="entry name" value="DIHYDROLIPOYL DEHYDROGENASE"/>
    <property type="match status" value="1"/>
</dbReference>
<dbReference type="Pfam" id="PF07992">
    <property type="entry name" value="Pyr_redox_2"/>
    <property type="match status" value="1"/>
</dbReference>
<dbReference type="GO" id="GO:0006103">
    <property type="term" value="P:2-oxoglutarate metabolic process"/>
    <property type="evidence" value="ECO:0007669"/>
    <property type="project" value="TreeGrafter"/>
</dbReference>
<reference evidence="11" key="1">
    <citation type="journal article" date="2005" name="Environ. Microbiol.">
        <title>Genetic and functional properties of uncultivated thermophilic crenarchaeotes from a subsurface gold mine as revealed by analysis of genome fragments.</title>
        <authorList>
            <person name="Nunoura T."/>
            <person name="Hirayama H."/>
            <person name="Takami H."/>
            <person name="Oida H."/>
            <person name="Nishi S."/>
            <person name="Shimamura S."/>
            <person name="Suzuki Y."/>
            <person name="Inagaki F."/>
            <person name="Takai K."/>
            <person name="Nealson K.H."/>
            <person name="Horikoshi K."/>
        </authorList>
    </citation>
    <scope>NUCLEOTIDE SEQUENCE</scope>
</reference>
<dbReference type="Gene3D" id="3.30.390.30">
    <property type="match status" value="1"/>
</dbReference>
<dbReference type="InterPro" id="IPR036188">
    <property type="entry name" value="FAD/NAD-bd_sf"/>
</dbReference>
<evidence type="ECO:0000256" key="2">
    <source>
        <dbReference type="ARBA" id="ARBA00007532"/>
    </source>
</evidence>
<feature type="domain" description="FAD/NAD(P)-binding" evidence="10">
    <location>
        <begin position="7"/>
        <end position="330"/>
    </location>
</feature>
<dbReference type="PRINTS" id="PR00368">
    <property type="entry name" value="FADPNR"/>
</dbReference>
<dbReference type="Pfam" id="PF02852">
    <property type="entry name" value="Pyr_redox_dim"/>
    <property type="match status" value="1"/>
</dbReference>
<dbReference type="EMBL" id="AP011694">
    <property type="protein sequence ID" value="BAL54605.1"/>
    <property type="molecule type" value="Genomic_DNA"/>
</dbReference>
<dbReference type="GO" id="GO:0050660">
    <property type="term" value="F:flavin adenine dinucleotide binding"/>
    <property type="evidence" value="ECO:0007669"/>
    <property type="project" value="TreeGrafter"/>
</dbReference>
<dbReference type="SUPFAM" id="SSF51905">
    <property type="entry name" value="FAD/NAD(P)-binding domain"/>
    <property type="match status" value="1"/>
</dbReference>
<reference evidence="11" key="2">
    <citation type="journal article" date="2012" name="PLoS ONE">
        <title>A Deeply Branching Thermophilic Bacterium with an Ancient Acetyl-CoA Pathway Dominates a Subsurface Ecosystem.</title>
        <authorList>
            <person name="Takami H."/>
            <person name="Noguchi H."/>
            <person name="Takaki Y."/>
            <person name="Uchiyama I."/>
            <person name="Toyoda A."/>
            <person name="Nishi S."/>
            <person name="Chee G.-J."/>
            <person name="Arai W."/>
            <person name="Nunoura T."/>
            <person name="Itoh T."/>
            <person name="Hattori M."/>
            <person name="Takai K."/>
        </authorList>
    </citation>
    <scope>NUCLEOTIDE SEQUENCE</scope>
</reference>
<protein>
    <submittedName>
        <fullName evidence="11">Dihydrolipoamide dehydrogenase</fullName>
    </submittedName>
</protein>
<dbReference type="Gene3D" id="3.50.50.60">
    <property type="entry name" value="FAD/NAD(P)-binding domain"/>
    <property type="match status" value="2"/>
</dbReference>
<dbReference type="InterPro" id="IPR012999">
    <property type="entry name" value="Pyr_OxRdtase_I_AS"/>
</dbReference>
<evidence type="ECO:0000259" key="10">
    <source>
        <dbReference type="Pfam" id="PF07992"/>
    </source>
</evidence>
<dbReference type="PIRSF" id="PIRSF000350">
    <property type="entry name" value="Mercury_reductase_MerA"/>
    <property type="match status" value="1"/>
</dbReference>
<gene>
    <name evidence="11" type="ORF">HGMM_F17C12C22</name>
</gene>
<dbReference type="InterPro" id="IPR050151">
    <property type="entry name" value="Class-I_Pyr_Nuc-Dis_Oxidored"/>
</dbReference>
<name>H5SEL9_9ZZZZ</name>
<dbReference type="InterPro" id="IPR001100">
    <property type="entry name" value="Pyr_nuc-diS_OxRdtase"/>
</dbReference>
<evidence type="ECO:0000256" key="3">
    <source>
        <dbReference type="ARBA" id="ARBA00022630"/>
    </source>
</evidence>
<evidence type="ECO:0000313" key="11">
    <source>
        <dbReference type="EMBL" id="BAL54605.1"/>
    </source>
</evidence>
<comment type="cofactor">
    <cofactor evidence="1">
        <name>FAD</name>
        <dbReference type="ChEBI" id="CHEBI:57692"/>
    </cofactor>
</comment>
<dbReference type="GO" id="GO:0004148">
    <property type="term" value="F:dihydrolipoyl dehydrogenase (NADH) activity"/>
    <property type="evidence" value="ECO:0007669"/>
    <property type="project" value="TreeGrafter"/>
</dbReference>
<keyword evidence="8" id="KW-0676">Redox-active center</keyword>
<dbReference type="PANTHER" id="PTHR22912">
    <property type="entry name" value="DISULFIDE OXIDOREDUCTASE"/>
    <property type="match status" value="1"/>
</dbReference>
<dbReference type="PROSITE" id="PS00076">
    <property type="entry name" value="PYRIDINE_REDOX_1"/>
    <property type="match status" value="1"/>
</dbReference>
<evidence type="ECO:0000256" key="4">
    <source>
        <dbReference type="ARBA" id="ARBA00022827"/>
    </source>
</evidence>
<sequence>MDKKGKNVVVIGGGPGGYPCAVLLARSGFDTILVEKRALGGTCLQFGCIPSKTLINAAKRLKDLNDIRNTLMGDIPTIRYADLIKHSREKVENITAGLDGIMKLNGVKVVKGRARFKDRKRVFVEKEDGAEEFSPDYVVIAVGSRARMLPGVPYPHERVLTNIEVLSATTPPEKLIIVGGGAIGCEFASFFSALNIPVTIIEHMSRLLPQEDEDISRELQTIFRKNGISVITGRKVTKTDVSSDSVRITLDDQTVIEGSHILVAIGIAPATDDLGLEDAGIGVDERGYIPVRIPDYQVLKGPEGVYAIGDCISIPGRVHPCFAHVATREGEIVASVISGKPFDPLDYTNIPICTFTLPEVARIGLTEDEAKKITCSAPAHEVLSVKVRYGALGKGISLNHREGFIKIVEHRDKYHRKPIRQIAGAHIIGEGASELIHIIAASRHAEDSIGHMKGILFQHPTWSELIGEALRLLDDEAVHVRGRKP</sequence>
<keyword evidence="5" id="KW-0560">Oxidoreductase</keyword>
<keyword evidence="6" id="KW-0520">NAD</keyword>
<keyword evidence="3" id="KW-0285">Flavoprotein</keyword>
<dbReference type="SUPFAM" id="SSF55424">
    <property type="entry name" value="FAD/NAD-linked reductases, dimerisation (C-terminal) domain"/>
    <property type="match status" value="1"/>
</dbReference>
<dbReference type="PRINTS" id="PR00411">
    <property type="entry name" value="PNDRDTASEI"/>
</dbReference>
<proteinExistence type="inferred from homology"/>